<proteinExistence type="predicted"/>
<evidence type="ECO:0008006" key="4">
    <source>
        <dbReference type="Google" id="ProtNLM"/>
    </source>
</evidence>
<sequence length="93" mass="10083">MEMLDATETSKSKTYEEMNTSVVRATTIVLKGDDDDGGGVAGVFMSEEMTTTEMGRWSARVDSEDRAPMFSEHGEGVDEGELDEAKPATVTVQ</sequence>
<evidence type="ECO:0000313" key="2">
    <source>
        <dbReference type="EnsemblPlants" id="OPUNC06G13020.1"/>
    </source>
</evidence>
<protein>
    <recommendedName>
        <fullName evidence="4">DUF834 domain-containing protein</fullName>
    </recommendedName>
</protein>
<reference evidence="2" key="2">
    <citation type="submission" date="2018-05" db="EMBL/GenBank/DDBJ databases">
        <title>OpunRS2 (Oryza punctata Reference Sequence Version 2).</title>
        <authorList>
            <person name="Zhang J."/>
            <person name="Kudrna D."/>
            <person name="Lee S."/>
            <person name="Talag J."/>
            <person name="Welchert J."/>
            <person name="Wing R.A."/>
        </authorList>
    </citation>
    <scope>NUCLEOTIDE SEQUENCE [LARGE SCALE GENOMIC DNA]</scope>
</reference>
<feature type="compositionally biased region" description="Basic and acidic residues" evidence="1">
    <location>
        <begin position="59"/>
        <end position="76"/>
    </location>
</feature>
<evidence type="ECO:0000256" key="1">
    <source>
        <dbReference type="SAM" id="MobiDB-lite"/>
    </source>
</evidence>
<dbReference type="EnsemblPlants" id="OPUNC06G13020.1">
    <property type="protein sequence ID" value="OPUNC06G13020.1"/>
    <property type="gene ID" value="OPUNC06G13020"/>
</dbReference>
<accession>A0A0E0LBC0</accession>
<dbReference type="AlphaFoldDB" id="A0A0E0LBC0"/>
<organism evidence="2">
    <name type="scientific">Oryza punctata</name>
    <name type="common">Red rice</name>
    <dbReference type="NCBI Taxonomy" id="4537"/>
    <lineage>
        <taxon>Eukaryota</taxon>
        <taxon>Viridiplantae</taxon>
        <taxon>Streptophyta</taxon>
        <taxon>Embryophyta</taxon>
        <taxon>Tracheophyta</taxon>
        <taxon>Spermatophyta</taxon>
        <taxon>Magnoliopsida</taxon>
        <taxon>Liliopsida</taxon>
        <taxon>Poales</taxon>
        <taxon>Poaceae</taxon>
        <taxon>BOP clade</taxon>
        <taxon>Oryzoideae</taxon>
        <taxon>Oryzeae</taxon>
        <taxon>Oryzinae</taxon>
        <taxon>Oryza</taxon>
    </lineage>
</organism>
<dbReference type="HOGENOM" id="CLU_2403465_0_0_1"/>
<feature type="region of interest" description="Disordered" evidence="1">
    <location>
        <begin position="50"/>
        <end position="93"/>
    </location>
</feature>
<name>A0A0E0LBC0_ORYPU</name>
<keyword evidence="3" id="KW-1185">Reference proteome</keyword>
<evidence type="ECO:0000313" key="3">
    <source>
        <dbReference type="Proteomes" id="UP000026962"/>
    </source>
</evidence>
<dbReference type="Gramene" id="OPUNC06G13020.1">
    <property type="protein sequence ID" value="OPUNC06G13020.1"/>
    <property type="gene ID" value="OPUNC06G13020"/>
</dbReference>
<reference evidence="2" key="1">
    <citation type="submission" date="2015-04" db="UniProtKB">
        <authorList>
            <consortium name="EnsemblPlants"/>
        </authorList>
    </citation>
    <scope>IDENTIFICATION</scope>
</reference>
<dbReference type="Proteomes" id="UP000026962">
    <property type="component" value="Chromosome 6"/>
</dbReference>